<organism evidence="2 3">
    <name type="scientific">Luteibacter yeojuensis</name>
    <dbReference type="NCBI Taxonomy" id="345309"/>
    <lineage>
        <taxon>Bacteria</taxon>
        <taxon>Pseudomonadati</taxon>
        <taxon>Pseudomonadota</taxon>
        <taxon>Gammaproteobacteria</taxon>
        <taxon>Lysobacterales</taxon>
        <taxon>Rhodanobacteraceae</taxon>
        <taxon>Luteibacter</taxon>
    </lineage>
</organism>
<dbReference type="Proteomes" id="UP000518878">
    <property type="component" value="Unassembled WGS sequence"/>
</dbReference>
<proteinExistence type="predicted"/>
<feature type="chain" id="PRO_5031540638" evidence="1">
    <location>
        <begin position="23"/>
        <end position="338"/>
    </location>
</feature>
<protein>
    <submittedName>
        <fullName evidence="2">TraB/GumN family protein</fullName>
    </submittedName>
</protein>
<name>A0A7X5TP19_9GAMM</name>
<accession>A0A7X5TP19</accession>
<reference evidence="2 3" key="1">
    <citation type="journal article" date="2006" name="Int. J. Syst. Evol. Microbiol.">
        <title>Dyella yeojuensis sp. nov., isolated from greenhouse soil in Korea.</title>
        <authorList>
            <person name="Kim B.Y."/>
            <person name="Weon H.Y."/>
            <person name="Lee K.H."/>
            <person name="Seok S.J."/>
            <person name="Kwon S.W."/>
            <person name="Go S.J."/>
            <person name="Stackebrandt E."/>
        </authorList>
    </citation>
    <scope>NUCLEOTIDE SEQUENCE [LARGE SCALE GENOMIC DNA]</scope>
    <source>
        <strain evidence="2 3">DSM 17673</strain>
    </source>
</reference>
<dbReference type="EMBL" id="JAAQTL010000001">
    <property type="protein sequence ID" value="NID14254.1"/>
    <property type="molecule type" value="Genomic_DNA"/>
</dbReference>
<evidence type="ECO:0000256" key="1">
    <source>
        <dbReference type="SAM" id="SignalP"/>
    </source>
</evidence>
<evidence type="ECO:0000313" key="2">
    <source>
        <dbReference type="EMBL" id="NID14254.1"/>
    </source>
</evidence>
<dbReference type="CDD" id="cd14788">
    <property type="entry name" value="GumN"/>
    <property type="match status" value="1"/>
</dbReference>
<keyword evidence="1" id="KW-0732">Signal</keyword>
<gene>
    <name evidence="2" type="ORF">HBF32_02080</name>
</gene>
<dbReference type="Pfam" id="PF01963">
    <property type="entry name" value="TraB_PrgY_gumN"/>
    <property type="match status" value="1"/>
</dbReference>
<feature type="signal peptide" evidence="1">
    <location>
        <begin position="1"/>
        <end position="22"/>
    </location>
</feature>
<dbReference type="InterPro" id="IPR002816">
    <property type="entry name" value="TraB/PrgY/GumN_fam"/>
</dbReference>
<evidence type="ECO:0000313" key="3">
    <source>
        <dbReference type="Proteomes" id="UP000518878"/>
    </source>
</evidence>
<comment type="caution">
    <text evidence="2">The sequence shown here is derived from an EMBL/GenBank/DDBJ whole genome shotgun (WGS) entry which is preliminary data.</text>
</comment>
<dbReference type="RefSeq" id="WP_166697975.1">
    <property type="nucleotide sequence ID" value="NZ_JAAQTL010000001.1"/>
</dbReference>
<keyword evidence="3" id="KW-1185">Reference proteome</keyword>
<sequence>MRAHTLPATLAFLCMAWLPAVAVAQTAPTGYIPTLEAVTVSGEQPGPGLWRARRDGHTLLILGSLVPLPGKMTWKTGEIDDALAHSGALIMPPHVEIKPNTGFFGRLALLPSLIGVRKAPDGATLKETVPPDVYARWLAVKARYIGNDRGVERYRPIFAVLELYKSAVKKAGLGKSGDITRSVADLARKHGVRQVPVEYTLLVDDPRAAIKSFKHSTLDDVSCFTQSVDNIDAQLADMTRRANAWATGDIAALRDERSAKQRITCMNAVTEGGVAQRIGLADVPKAVRERWLAAVNATLATDAQAVAIVSIDDLLGKDGYLEALRSRGYTVESPDEAD</sequence>
<dbReference type="AlphaFoldDB" id="A0A7X5TP19"/>